<feature type="region of interest" description="Disordered" evidence="1">
    <location>
        <begin position="305"/>
        <end position="359"/>
    </location>
</feature>
<dbReference type="Gene3D" id="2.60.120.260">
    <property type="entry name" value="Galactose-binding domain-like"/>
    <property type="match status" value="2"/>
</dbReference>
<dbReference type="GeneID" id="59340687"/>
<sequence>MYNTASLARTFAYVGNPPQQSSHESVMNIIVDDRDPSIRYSSGWITTDSDGKQRGQAQEFQQTTSQSKVQGSTASFTFSGTQITVFGTLSSQNQALLELTIDGKEAPISLPSAPNPPFHRPAFDSGPLSDGEHTLVMKDNTPGPSPFFFDYLMYNTSSRGSGQTVLIDDQDPGPAVFFPGPWQQNNSFDFMQHTYHYVGQKGGSATVTYNFQDGDTLSLFGALTSADPQLSSDSPLSATVLIDGSNPIALPSQYPPSSGQTIFNQKLFSSSPLSAGSHTFQFSYNSGTPLGVDYFLIGPGSASGSSGGSSGNGAGTASSQLSPDASGSIHTSVVQTASASSSTSDGLPTPGPTSATDSHAPSHAGLIAGVVCGLFFLLLGFLLVLYFLRQRRRRKDVAAIEVDIESSAVTPFPLSKRALAERWEAQTETVSLAADAPAERDPESGPPTSNQMLLSAFAVQVPTAELVRILNDRLQSDAVFDAEEEPPSYPPTEAGSRVSR</sequence>
<proteinExistence type="predicted"/>
<evidence type="ECO:0000313" key="3">
    <source>
        <dbReference type="EMBL" id="KAF7316058.1"/>
    </source>
</evidence>
<dbReference type="RefSeq" id="XP_037226081.1">
    <property type="nucleotide sequence ID" value="XM_037358171.1"/>
</dbReference>
<feature type="compositionally biased region" description="Polar residues" evidence="1">
    <location>
        <begin position="320"/>
        <end position="330"/>
    </location>
</feature>
<accession>A0A8H6TE72</accession>
<keyword evidence="4" id="KW-1185">Reference proteome</keyword>
<reference evidence="3" key="1">
    <citation type="submission" date="2020-05" db="EMBL/GenBank/DDBJ databases">
        <title>Mycena genomes resolve the evolution of fungal bioluminescence.</title>
        <authorList>
            <person name="Tsai I.J."/>
        </authorList>
    </citation>
    <scope>NUCLEOTIDE SEQUENCE</scope>
    <source>
        <strain evidence="3">171206Taipei</strain>
    </source>
</reference>
<dbReference type="Proteomes" id="UP000636479">
    <property type="component" value="Unassembled WGS sequence"/>
</dbReference>
<feature type="compositionally biased region" description="Gly residues" evidence="1">
    <location>
        <begin position="305"/>
        <end position="314"/>
    </location>
</feature>
<keyword evidence="2" id="KW-0472">Membrane</keyword>
<feature type="region of interest" description="Disordered" evidence="1">
    <location>
        <begin position="478"/>
        <end position="500"/>
    </location>
</feature>
<keyword evidence="2" id="KW-0812">Transmembrane</keyword>
<name>A0A8H6TE72_9AGAR</name>
<evidence type="ECO:0000256" key="1">
    <source>
        <dbReference type="SAM" id="MobiDB-lite"/>
    </source>
</evidence>
<dbReference type="EMBL" id="JACAZF010000001">
    <property type="protein sequence ID" value="KAF7316058.1"/>
    <property type="molecule type" value="Genomic_DNA"/>
</dbReference>
<keyword evidence="2" id="KW-1133">Transmembrane helix</keyword>
<dbReference type="AlphaFoldDB" id="A0A8H6TE72"/>
<organism evidence="3 4">
    <name type="scientific">Mycena indigotica</name>
    <dbReference type="NCBI Taxonomy" id="2126181"/>
    <lineage>
        <taxon>Eukaryota</taxon>
        <taxon>Fungi</taxon>
        <taxon>Dikarya</taxon>
        <taxon>Basidiomycota</taxon>
        <taxon>Agaricomycotina</taxon>
        <taxon>Agaricomycetes</taxon>
        <taxon>Agaricomycetidae</taxon>
        <taxon>Agaricales</taxon>
        <taxon>Marasmiineae</taxon>
        <taxon>Mycenaceae</taxon>
        <taxon>Mycena</taxon>
    </lineage>
</organism>
<feature type="transmembrane region" description="Helical" evidence="2">
    <location>
        <begin position="366"/>
        <end position="388"/>
    </location>
</feature>
<evidence type="ECO:0000313" key="4">
    <source>
        <dbReference type="Proteomes" id="UP000636479"/>
    </source>
</evidence>
<comment type="caution">
    <text evidence="3">The sequence shown here is derived from an EMBL/GenBank/DDBJ whole genome shotgun (WGS) entry which is preliminary data.</text>
</comment>
<protein>
    <submittedName>
        <fullName evidence="3">Uncharacterized protein</fullName>
    </submittedName>
</protein>
<gene>
    <name evidence="3" type="ORF">MIND_00123500</name>
</gene>
<feature type="compositionally biased region" description="Low complexity" evidence="1">
    <location>
        <begin position="331"/>
        <end position="344"/>
    </location>
</feature>
<evidence type="ECO:0000256" key="2">
    <source>
        <dbReference type="SAM" id="Phobius"/>
    </source>
</evidence>
<dbReference type="OrthoDB" id="3265734at2759"/>